<dbReference type="Gene3D" id="3.30.379.10">
    <property type="entry name" value="Chitobiase/beta-hexosaminidase domain 2-like"/>
    <property type="match status" value="1"/>
</dbReference>
<keyword evidence="5 7" id="KW-0326">Glycosidase</keyword>
<evidence type="ECO:0000256" key="2">
    <source>
        <dbReference type="ARBA" id="ARBA00022651"/>
    </source>
</evidence>
<evidence type="ECO:0000313" key="14">
    <source>
        <dbReference type="EMBL" id="BBE18994.1"/>
    </source>
</evidence>
<dbReference type="KEGG" id="anf:AQPE_3167"/>
<dbReference type="Proteomes" id="UP001193389">
    <property type="component" value="Chromosome"/>
</dbReference>
<evidence type="ECO:0000256" key="10">
    <source>
        <dbReference type="SAM" id="Phobius"/>
    </source>
</evidence>
<dbReference type="InterPro" id="IPR005154">
    <property type="entry name" value="Glyco_hydro_67_aGlcAse_N"/>
</dbReference>
<dbReference type="PIRSF" id="PIRSF029900">
    <property type="entry name" value="Alpha-glucuronds"/>
    <property type="match status" value="1"/>
</dbReference>
<proteinExistence type="inferred from homology"/>
<keyword evidence="10" id="KW-0472">Membrane</keyword>
<dbReference type="GO" id="GO:0033939">
    <property type="term" value="F:xylan alpha-1,2-glucuronosidase activity"/>
    <property type="evidence" value="ECO:0007669"/>
    <property type="project" value="UniProtKB-EC"/>
</dbReference>
<evidence type="ECO:0000256" key="1">
    <source>
        <dbReference type="ARBA" id="ARBA00008833"/>
    </source>
</evidence>
<evidence type="ECO:0000313" key="15">
    <source>
        <dbReference type="Proteomes" id="UP001193389"/>
    </source>
</evidence>
<dbReference type="PANTHER" id="PTHR39207">
    <property type="entry name" value="ALPHA-GLUCURONIDASE A"/>
    <property type="match status" value="1"/>
</dbReference>
<evidence type="ECO:0000256" key="5">
    <source>
        <dbReference type="ARBA" id="ARBA00023295"/>
    </source>
</evidence>
<evidence type="ECO:0000256" key="9">
    <source>
        <dbReference type="RuleBase" id="RU361198"/>
    </source>
</evidence>
<name>A0A5K7SCH7_9BACT</name>
<dbReference type="GO" id="GO:0046559">
    <property type="term" value="F:alpha-glucuronidase activity"/>
    <property type="evidence" value="ECO:0007669"/>
    <property type="project" value="InterPro"/>
</dbReference>
<evidence type="ECO:0000256" key="4">
    <source>
        <dbReference type="ARBA" id="ARBA00023277"/>
    </source>
</evidence>
<organism evidence="14 15">
    <name type="scientific">Aquipluma nitroreducens</name>
    <dbReference type="NCBI Taxonomy" id="2010828"/>
    <lineage>
        <taxon>Bacteria</taxon>
        <taxon>Pseudomonadati</taxon>
        <taxon>Bacteroidota</taxon>
        <taxon>Bacteroidia</taxon>
        <taxon>Marinilabiliales</taxon>
        <taxon>Prolixibacteraceae</taxon>
        <taxon>Aquipluma</taxon>
    </lineage>
</organism>
<feature type="domain" description="Alpha glucuronidase N-terminal" evidence="11">
    <location>
        <begin position="57"/>
        <end position="175"/>
    </location>
</feature>
<sequence>MWAQKVGFQNIKKVIYNYKKGSFEVTYRPEQNMRPILVLVLSILIPIFIFAEDGSELWLRYKALPVALSKEYSQQLQFITFETNSPTRKIAGAELEKALKGMLGRVLSKSRKIQEKTIIIGTLEDKSVRQFISADTLCVCGDEGFILKSVDFKGDKILLLAANQDIGLLYGVFELIRQIQQGHQLSNLNLKEKPSYNRRILNHWDNLDGTVERGYAGHSIWKWDELPEKISPKYEFYAQANASIGINGTVLNNVNASPKILSDEYLRKVKVLADIFRPYGIRVYLAVNFSSPAKLGGLPTSDPLDEKVQDWWKKKADEIYNLIPDFGGFLVKANSEGLPGPQDFGRTHADGANMLADALAPHNGIVMWRAFVYHPDGDDRAKQAYKEFTPLDGKFRSNVIIQVKNGPIDFQPREPFSPLFGAMKNTNLMPEFQITKEYLGMNTHLAYLGPLFEECLDADTYVLGKNSTVARVTDGSLFRNKVTAIAGVANIGEDVNWCGHQFNQANWYVFGRLAWNNKLSSGEIATEWIEQTFSRDPEFVSEVGSMMMQSREAVVNYMTPMGLHHLMGWDHHYGPEPWCAIPNARPDWMPSYYHKADSAGIGFDRTSTGSNAVGQYAEPLRSLYENVATCAEIYLLWFHHLSWNYILPNGNNLWDELCYKYSSGVNSVKSFQKTWDNQEGKIDEERFREVQQKLAIQEKEAVWWRDACLLYFQTFSNKPIPEKLDRPIHQLDELKKQKFNLKNHN</sequence>
<dbReference type="Pfam" id="PF03648">
    <property type="entry name" value="Glyco_hydro_67N"/>
    <property type="match status" value="1"/>
</dbReference>
<evidence type="ECO:0000256" key="6">
    <source>
        <dbReference type="ARBA" id="ARBA00023326"/>
    </source>
</evidence>
<comment type="similarity">
    <text evidence="1 7 9">Belongs to the glycosyl hydrolase 67 family.</text>
</comment>
<keyword evidence="15" id="KW-1185">Reference proteome</keyword>
<dbReference type="SUPFAM" id="SSF55545">
    <property type="entry name" value="beta-N-acetylhexosaminidase-like domain"/>
    <property type="match status" value="1"/>
</dbReference>
<comment type="catalytic activity">
    <reaction evidence="9">
        <text>Hydrolysis of (1-&gt;2)-alpha-D-(4-O-methyl)glucuronosyl links in the main chain of hardwood xylans.</text>
        <dbReference type="EC" id="3.2.1.131"/>
    </reaction>
</comment>
<evidence type="ECO:0000259" key="13">
    <source>
        <dbReference type="Pfam" id="PF07488"/>
    </source>
</evidence>
<evidence type="ECO:0000256" key="3">
    <source>
        <dbReference type="ARBA" id="ARBA00022801"/>
    </source>
</evidence>
<dbReference type="EMBL" id="AP018694">
    <property type="protein sequence ID" value="BBE18994.1"/>
    <property type="molecule type" value="Genomic_DNA"/>
</dbReference>
<dbReference type="AlphaFoldDB" id="A0A5K7SCH7"/>
<gene>
    <name evidence="14" type="ORF">AQPE_3167</name>
</gene>
<feature type="domain" description="Glycosyl hydrolase family 67 catalytic" evidence="13">
    <location>
        <begin position="179"/>
        <end position="497"/>
    </location>
</feature>
<reference evidence="14" key="1">
    <citation type="journal article" date="2020" name="Int. J. Syst. Evol. Microbiol.">
        <title>Aquipluma nitroreducens gen. nov. sp. nov., a novel facultatively anaerobic bacterium isolated from a freshwater lake.</title>
        <authorList>
            <person name="Watanabe M."/>
            <person name="Kojima H."/>
            <person name="Fukui M."/>
        </authorList>
    </citation>
    <scope>NUCLEOTIDE SEQUENCE</scope>
    <source>
        <strain evidence="14">MeG22</strain>
    </source>
</reference>
<dbReference type="Gene3D" id="3.90.1330.10">
    <property type="entry name" value="Alpha-glucuronidase, C-terminal domain"/>
    <property type="match status" value="1"/>
</dbReference>
<keyword evidence="10" id="KW-0812">Transmembrane</keyword>
<dbReference type="InterPro" id="IPR011099">
    <property type="entry name" value="Glyco_hydro_67_C"/>
</dbReference>
<protein>
    <recommendedName>
        <fullName evidence="9">Xylan alpha-1,2-glucuronidase</fullName>
        <ecNumber evidence="9">3.2.1.131</ecNumber>
    </recommendedName>
</protein>
<dbReference type="PANTHER" id="PTHR39207:SF1">
    <property type="entry name" value="ALPHA-GLUCURONIDASE A"/>
    <property type="match status" value="1"/>
</dbReference>
<dbReference type="InterPro" id="IPR029018">
    <property type="entry name" value="Hex-like_dom2"/>
</dbReference>
<keyword evidence="10" id="KW-1133">Transmembrane helix</keyword>
<dbReference type="Gene3D" id="3.20.20.80">
    <property type="entry name" value="Glycosidases"/>
    <property type="match status" value="1"/>
</dbReference>
<dbReference type="InterPro" id="IPR017853">
    <property type="entry name" value="GH"/>
</dbReference>
<evidence type="ECO:0000259" key="11">
    <source>
        <dbReference type="Pfam" id="PF03648"/>
    </source>
</evidence>
<feature type="transmembrane region" description="Helical" evidence="10">
    <location>
        <begin position="33"/>
        <end position="51"/>
    </location>
</feature>
<feature type="active site" description="Proton acceptor" evidence="8">
    <location>
        <position position="409"/>
    </location>
</feature>
<dbReference type="InterPro" id="IPR037054">
    <property type="entry name" value="A-glucoronidase_C_sf"/>
</dbReference>
<keyword evidence="3 7" id="KW-0378">Hydrolase</keyword>
<dbReference type="EC" id="3.2.1.131" evidence="9"/>
<dbReference type="Pfam" id="PF07488">
    <property type="entry name" value="Glyco_hydro_67M"/>
    <property type="match status" value="1"/>
</dbReference>
<keyword evidence="2 7" id="KW-0858">Xylan degradation</keyword>
<dbReference type="Pfam" id="PF07477">
    <property type="entry name" value="Glyco_hydro_67C"/>
    <property type="match status" value="1"/>
</dbReference>
<dbReference type="SUPFAM" id="SSF51445">
    <property type="entry name" value="(Trans)glycosidases"/>
    <property type="match status" value="1"/>
</dbReference>
<evidence type="ECO:0000256" key="8">
    <source>
        <dbReference type="PIRSR" id="PIRSR029900-1"/>
    </source>
</evidence>
<feature type="domain" description="Glycosyl hydrolase family 67 C-terminal" evidence="12">
    <location>
        <begin position="498"/>
        <end position="723"/>
    </location>
</feature>
<keyword evidence="4 9" id="KW-0119">Carbohydrate metabolism</keyword>
<keyword evidence="6 9" id="KW-0624">Polysaccharide degradation</keyword>
<evidence type="ECO:0000259" key="12">
    <source>
        <dbReference type="Pfam" id="PF07477"/>
    </source>
</evidence>
<feature type="active site" description="Proton acceptor" evidence="8">
    <location>
        <position position="437"/>
    </location>
</feature>
<feature type="active site" description="Proton donor" evidence="8">
    <location>
        <position position="336"/>
    </location>
</feature>
<dbReference type="InterPro" id="IPR011395">
    <property type="entry name" value="Glyco_hydro_67_aGlcAse"/>
</dbReference>
<dbReference type="InterPro" id="IPR011100">
    <property type="entry name" value="Glyco_hydro_67_cat"/>
</dbReference>
<evidence type="ECO:0000256" key="7">
    <source>
        <dbReference type="PIRNR" id="PIRNR029900"/>
    </source>
</evidence>
<accession>A0A5K7SCH7</accession>
<comment type="subunit">
    <text evidence="9">Homodimer.</text>
</comment>
<dbReference type="GO" id="GO:0005576">
    <property type="term" value="C:extracellular region"/>
    <property type="evidence" value="ECO:0007669"/>
    <property type="project" value="InterPro"/>
</dbReference>
<dbReference type="GO" id="GO:0045493">
    <property type="term" value="P:xylan catabolic process"/>
    <property type="evidence" value="ECO:0007669"/>
    <property type="project" value="UniProtKB-KW"/>
</dbReference>